<dbReference type="EMBL" id="LR877153">
    <property type="protein sequence ID" value="CAD2217758.1"/>
    <property type="molecule type" value="Genomic_DNA"/>
</dbReference>
<evidence type="ECO:0000256" key="1">
    <source>
        <dbReference type="SAM" id="MobiDB-lite"/>
    </source>
</evidence>
<feature type="compositionally biased region" description="Polar residues" evidence="1">
    <location>
        <begin position="264"/>
        <end position="281"/>
    </location>
</feature>
<name>A0A7G2CD53_9TRYP</name>
<sequence length="508" mass="54497">MVVCTATSRYTRVFNLKGEVMGELGMNTWNDKDPSTFRFMNETRAPGAPPPAIASSFARAGVTDVEFDYLEDALITQHIAMATGKKPRKSRQRSLTGSVVLNASGTLQGNEAGETQRFGGSISKPNPDHVMLGEALKTLNSIGANVSPVPQEDATAAASASQKSTNKDGTAPALTTVLRQSTRQRYLEEPTYRGIVKKGYANRIRQQTAVELANIIPTSPDDEDMLLPNVFPGEASSFFDAAQYSELLDKGYVPTVSNTLAPSAATAKNNPQYNQSLTSPDVSHDSPFDHSLAAPPRVQSSQPRRDSLTLRNRGADPPLGTASLSPNTGPFYPTDRTPDLPAVLPSASSDPTPRGVSRSWDRPSVAKGLTGSRQQGVRSNRNVMLVKNGGEEVSEEALVQQHMAQFRSQLTKSLKNSEQQLPPETVRTKKEEMQTLVNSVLQKDGKGGRTPVNLLGGAGKGRDNHSYLERVMVAPIDAGLSAGATAPATVERPTAKHTTKHGTKTKAI</sequence>
<proteinExistence type="predicted"/>
<evidence type="ECO:0000313" key="2">
    <source>
        <dbReference type="EMBL" id="CAD2217758.1"/>
    </source>
</evidence>
<evidence type="ECO:0000313" key="3">
    <source>
        <dbReference type="Proteomes" id="UP000515908"/>
    </source>
</evidence>
<protein>
    <submittedName>
        <fullName evidence="2">Uncharacterized protein</fullName>
    </submittedName>
</protein>
<feature type="region of interest" description="Disordered" evidence="1">
    <location>
        <begin position="264"/>
        <end position="375"/>
    </location>
</feature>
<organism evidence="2 3">
    <name type="scientific">Angomonas deanei</name>
    <dbReference type="NCBI Taxonomy" id="59799"/>
    <lineage>
        <taxon>Eukaryota</taxon>
        <taxon>Discoba</taxon>
        <taxon>Euglenozoa</taxon>
        <taxon>Kinetoplastea</taxon>
        <taxon>Metakinetoplastina</taxon>
        <taxon>Trypanosomatida</taxon>
        <taxon>Trypanosomatidae</taxon>
        <taxon>Strigomonadinae</taxon>
        <taxon>Angomonas</taxon>
    </lineage>
</organism>
<keyword evidence="3" id="KW-1185">Reference proteome</keyword>
<accession>A0A7G2CD53</accession>
<dbReference type="Proteomes" id="UP000515908">
    <property type="component" value="Chromosome 09"/>
</dbReference>
<feature type="compositionally biased region" description="Basic residues" evidence="1">
    <location>
        <begin position="495"/>
        <end position="508"/>
    </location>
</feature>
<gene>
    <name evidence="2" type="ORF">ADEAN_000523800</name>
</gene>
<dbReference type="AlphaFoldDB" id="A0A7G2CD53"/>
<reference evidence="2 3" key="1">
    <citation type="submission" date="2020-08" db="EMBL/GenBank/DDBJ databases">
        <authorList>
            <person name="Newling K."/>
            <person name="Davey J."/>
            <person name="Forrester S."/>
        </authorList>
    </citation>
    <scope>NUCLEOTIDE SEQUENCE [LARGE SCALE GENOMIC DNA]</scope>
    <source>
        <strain evidence="3">Crithidia deanei Carvalho (ATCC PRA-265)</strain>
    </source>
</reference>
<feature type="region of interest" description="Disordered" evidence="1">
    <location>
        <begin position="150"/>
        <end position="172"/>
    </location>
</feature>
<feature type="region of interest" description="Disordered" evidence="1">
    <location>
        <begin position="484"/>
        <end position="508"/>
    </location>
</feature>
<dbReference type="VEuPathDB" id="TriTrypDB:ADEAN_000523800"/>